<feature type="transmembrane region" description="Helical" evidence="11">
    <location>
        <begin position="681"/>
        <end position="710"/>
    </location>
</feature>
<dbReference type="Gene3D" id="3.40.50.300">
    <property type="entry name" value="P-loop containing nucleotide triphosphate hydrolases"/>
    <property type="match status" value="3"/>
</dbReference>
<comment type="similarity">
    <text evidence="1">Belongs to the ABC transporter superfamily. ABCB family. Multidrug resistance exporter (TC 3.A.1.201) subfamily.</text>
</comment>
<evidence type="ECO:0000256" key="4">
    <source>
        <dbReference type="ARBA" id="ARBA00022737"/>
    </source>
</evidence>
<dbReference type="Pfam" id="PF00005">
    <property type="entry name" value="ABC_tran"/>
    <property type="match status" value="3"/>
</dbReference>
<feature type="region of interest" description="Disordered" evidence="10">
    <location>
        <begin position="612"/>
        <end position="636"/>
    </location>
</feature>
<name>A0A7J7MS69_9MAGN</name>
<organism evidence="14 15">
    <name type="scientific">Kingdonia uniflora</name>
    <dbReference type="NCBI Taxonomy" id="39325"/>
    <lineage>
        <taxon>Eukaryota</taxon>
        <taxon>Viridiplantae</taxon>
        <taxon>Streptophyta</taxon>
        <taxon>Embryophyta</taxon>
        <taxon>Tracheophyta</taxon>
        <taxon>Spermatophyta</taxon>
        <taxon>Magnoliopsida</taxon>
        <taxon>Ranunculales</taxon>
        <taxon>Circaeasteraceae</taxon>
        <taxon>Kingdonia</taxon>
    </lineage>
</organism>
<gene>
    <name evidence="14" type="ORF">GIB67_004476</name>
</gene>
<dbReference type="SUPFAM" id="SSF90123">
    <property type="entry name" value="ABC transporter transmembrane region"/>
    <property type="match status" value="2"/>
</dbReference>
<evidence type="ECO:0000256" key="2">
    <source>
        <dbReference type="ARBA" id="ARBA00022448"/>
    </source>
</evidence>
<dbReference type="FunFam" id="3.40.50.300:FF:000205">
    <property type="entry name" value="ABC transporter B family member 4"/>
    <property type="match status" value="1"/>
</dbReference>
<dbReference type="CDD" id="cd18577">
    <property type="entry name" value="ABC_6TM_Pgp_ABCB1_D1_like"/>
    <property type="match status" value="1"/>
</dbReference>
<dbReference type="CDD" id="cd18578">
    <property type="entry name" value="ABC_6TM_Pgp_ABCB1_D2_like"/>
    <property type="match status" value="1"/>
</dbReference>
<evidence type="ECO:0000259" key="12">
    <source>
        <dbReference type="PROSITE" id="PS50893"/>
    </source>
</evidence>
<feature type="transmembrane region" description="Helical" evidence="11">
    <location>
        <begin position="801"/>
        <end position="821"/>
    </location>
</feature>
<evidence type="ECO:0000259" key="13">
    <source>
        <dbReference type="PROSITE" id="PS50929"/>
    </source>
</evidence>
<dbReference type="PROSITE" id="PS50893">
    <property type="entry name" value="ABC_TRANSPORTER_2"/>
    <property type="match status" value="2"/>
</dbReference>
<keyword evidence="5" id="KW-0547">Nucleotide-binding</keyword>
<keyword evidence="3 11" id="KW-0812">Transmembrane</keyword>
<dbReference type="GO" id="GO:0140359">
    <property type="term" value="F:ABC-type transporter activity"/>
    <property type="evidence" value="ECO:0007669"/>
    <property type="project" value="InterPro"/>
</dbReference>
<feature type="transmembrane region" description="Helical" evidence="11">
    <location>
        <begin position="312"/>
        <end position="331"/>
    </location>
</feature>
<dbReference type="InterPro" id="IPR011527">
    <property type="entry name" value="ABC1_TM_dom"/>
</dbReference>
<dbReference type="PROSITE" id="PS50929">
    <property type="entry name" value="ABC_TM1F"/>
    <property type="match status" value="2"/>
</dbReference>
<accession>A0A7J7MS69</accession>
<evidence type="ECO:0000256" key="1">
    <source>
        <dbReference type="ARBA" id="ARBA00007577"/>
    </source>
</evidence>
<dbReference type="PANTHER" id="PTHR45136">
    <property type="entry name" value="ABC TRANSPORTER DOMAIN-CONTAINING PROTEIN"/>
    <property type="match status" value="1"/>
</dbReference>
<sequence length="1199" mass="131010">MGKLHMKEETNRENENSFEEDDEKYDKSTKPAGSFLMIFRYWDTKDKLLMILGTIGCIADGSSTPLIMLVLSKMMNKFAQESSFSLTEIDRDSLTLVYVALGVGLGAFLEGLCWARTAERQTSRLRRKYLRAVLRQDAGFLDTRQGTSTRYQVVSSISNDTITIQGVLSEKIPNFLMNTAVFISSQAVALYLSWKLAVIAIPALSLLIIPGIIYGKLLAGIGAEIQEAYGVAGGIAENAFSSIRTVFSYVGEHQTEVKFSAALERGLEHGIKQGLVKGWAIGSVGVAFAVWAFQAWYGSILVIHHGARGGDVFTAGVCIVVGGLALGSSLVNVKYFAEASTAASLIFEMIDRVPSIDPDGQQGKTMKIVRGELEFKDIDFAYPSRPESIVLKKFSLRVIPSQTVGLVGGSGSGKSTVVSLLERFYDPLGGKVLLDSTDIKTLQLKWLRCQIGLVSQEPILFATSIKENILFGKEGASMDEVINASKAANAHKFIVQLPDGYDTQVGQFGVQMSGGQKQRIAIARALVKDPRILLLDEATSALDSKSEKAVQDALDQASVGRTTIIVAHRLSTLRNADLIAVLQSGQVVESGSHDELIQNKHGQYSAMVQLQQKTSNPSLKPESDTNISSAIDSETDNNTEVTSNKIISYQFSPNDANEDNFSTPSLWSLVKMASPEWNRGLLGCAAAFCFGAIQPFHSFCMGALLSAYYLNDEKKIRLETKLYCFVFLLYAFSTLITNVIQHYNFGVVGEHLTKRVREKMLAKIMTFEIEWFDQEDNTSGALCSRLAREATLVRSLVCDRLALLAQVFSAAIIAVTLALILAWKLAILIIALQPLIIGSFYARGVLMKSMSMKVLQAQSNSSKLASEAIANHRNIAAFSVEEKIMGLFEVTLEGPKRESQKQSWYAGLGLFISQFLTAANAGLILWYGGTQLFHGTITYKHLFQTFFILVTTGRVIAEAGTMTSDLSKGTDAIKSVFSILERSSKMDSDDPNGLKPEKINGEIELKEVDFCYPSRPKQMIFVGLSLKVQPMTIVALVGQSGSGKSTIIGLIQRFYDPLRGLIQIDGVDIKSYNLRALSSMKKGYGTYCGEQGVQLSGGQKQRIALARAILKNPAILVLDEATSALDSRSESLVQDAMEKMMLGRTCVVVAHHLSTIKKADLIAVIDSGKVAEEGSHNQLLAKGEGGLYYSLHRLQEGEK</sequence>
<keyword evidence="7 11" id="KW-1133">Transmembrane helix</keyword>
<evidence type="ECO:0000256" key="3">
    <source>
        <dbReference type="ARBA" id="ARBA00022692"/>
    </source>
</evidence>
<dbReference type="OrthoDB" id="6500128at2759"/>
<dbReference type="InterPro" id="IPR003439">
    <property type="entry name" value="ABC_transporter-like_ATP-bd"/>
</dbReference>
<evidence type="ECO:0000256" key="6">
    <source>
        <dbReference type="ARBA" id="ARBA00022840"/>
    </source>
</evidence>
<reference evidence="14 15" key="1">
    <citation type="journal article" date="2020" name="IScience">
        <title>Genome Sequencing of the Endangered Kingdonia uniflora (Circaeasteraceae, Ranunculales) Reveals Potential Mechanisms of Evolutionary Specialization.</title>
        <authorList>
            <person name="Sun Y."/>
            <person name="Deng T."/>
            <person name="Zhang A."/>
            <person name="Moore M.J."/>
            <person name="Landis J.B."/>
            <person name="Lin N."/>
            <person name="Zhang H."/>
            <person name="Zhang X."/>
            <person name="Huang J."/>
            <person name="Zhang X."/>
            <person name="Sun H."/>
            <person name="Wang H."/>
        </authorList>
    </citation>
    <scope>NUCLEOTIDE SEQUENCE [LARGE SCALE GENOMIC DNA]</scope>
    <source>
        <strain evidence="14">TB1705</strain>
        <tissue evidence="14">Leaf</tissue>
    </source>
</reference>
<dbReference type="Gene3D" id="1.20.1560.10">
    <property type="entry name" value="ABC transporter type 1, transmembrane domain"/>
    <property type="match status" value="1"/>
</dbReference>
<dbReference type="InterPro" id="IPR027417">
    <property type="entry name" value="P-loop_NTPase"/>
</dbReference>
<evidence type="ECO:0000313" key="15">
    <source>
        <dbReference type="Proteomes" id="UP000541444"/>
    </source>
</evidence>
<feature type="domain" description="ABC transmembrane type-1" evidence="13">
    <location>
        <begin position="51"/>
        <end position="338"/>
    </location>
</feature>
<dbReference type="AlphaFoldDB" id="A0A7J7MS69"/>
<keyword evidence="4" id="KW-0677">Repeat</keyword>
<dbReference type="SMART" id="SM00382">
    <property type="entry name" value="AAA"/>
    <property type="match status" value="2"/>
</dbReference>
<comment type="caution">
    <text evidence="14">The sequence shown here is derived from an EMBL/GenBank/DDBJ whole genome shotgun (WGS) entry which is preliminary data.</text>
</comment>
<evidence type="ECO:0000256" key="8">
    <source>
        <dbReference type="ARBA" id="ARBA00023136"/>
    </source>
</evidence>
<feature type="transmembrane region" description="Helical" evidence="11">
    <location>
        <begin position="722"/>
        <end position="740"/>
    </location>
</feature>
<dbReference type="Pfam" id="PF00664">
    <property type="entry name" value="ABC_membrane"/>
    <property type="match status" value="2"/>
</dbReference>
<keyword evidence="8 11" id="KW-0472">Membrane</keyword>
<evidence type="ECO:0000256" key="5">
    <source>
        <dbReference type="ARBA" id="ARBA00022741"/>
    </source>
</evidence>
<feature type="compositionally biased region" description="Basic and acidic residues" evidence="10">
    <location>
        <begin position="1"/>
        <end position="15"/>
    </location>
</feature>
<evidence type="ECO:0000256" key="11">
    <source>
        <dbReference type="SAM" id="Phobius"/>
    </source>
</evidence>
<dbReference type="EMBL" id="JACGCM010001275">
    <property type="protein sequence ID" value="KAF6157538.1"/>
    <property type="molecule type" value="Genomic_DNA"/>
</dbReference>
<evidence type="ECO:0000313" key="14">
    <source>
        <dbReference type="EMBL" id="KAF6157538.1"/>
    </source>
</evidence>
<feature type="transmembrane region" description="Helical" evidence="11">
    <location>
        <begin position="48"/>
        <end position="75"/>
    </location>
</feature>
<evidence type="ECO:0000256" key="10">
    <source>
        <dbReference type="SAM" id="MobiDB-lite"/>
    </source>
</evidence>
<evidence type="ECO:0000256" key="9">
    <source>
        <dbReference type="ARBA" id="ARBA00023180"/>
    </source>
</evidence>
<evidence type="ECO:0000256" key="7">
    <source>
        <dbReference type="ARBA" id="ARBA00022989"/>
    </source>
</evidence>
<dbReference type="InterPro" id="IPR036640">
    <property type="entry name" value="ABC1_TM_sf"/>
</dbReference>
<dbReference type="CDD" id="cd03249">
    <property type="entry name" value="ABC_MTABC3_MDL1_MDL2"/>
    <property type="match status" value="1"/>
</dbReference>
<dbReference type="GO" id="GO:0005524">
    <property type="term" value="F:ATP binding"/>
    <property type="evidence" value="ECO:0007669"/>
    <property type="project" value="UniProtKB-KW"/>
</dbReference>
<feature type="transmembrane region" description="Helical" evidence="11">
    <location>
        <begin position="904"/>
        <end position="927"/>
    </location>
</feature>
<dbReference type="PANTHER" id="PTHR45136:SF2">
    <property type="entry name" value="ABC TRANSPORTER DOMAIN-CONTAINING PROTEIN"/>
    <property type="match status" value="1"/>
</dbReference>
<dbReference type="Proteomes" id="UP000541444">
    <property type="component" value="Unassembled WGS sequence"/>
</dbReference>
<feature type="transmembrane region" description="Helical" evidence="11">
    <location>
        <begin position="199"/>
        <end position="219"/>
    </location>
</feature>
<dbReference type="PROSITE" id="PS00211">
    <property type="entry name" value="ABC_TRANSPORTER_1"/>
    <property type="match status" value="2"/>
</dbReference>
<keyword evidence="2" id="KW-0813">Transport</keyword>
<proteinExistence type="inferred from homology"/>
<feature type="region of interest" description="Disordered" evidence="10">
    <location>
        <begin position="1"/>
        <end position="27"/>
    </location>
</feature>
<feature type="transmembrane region" description="Helical" evidence="11">
    <location>
        <begin position="827"/>
        <end position="846"/>
    </location>
</feature>
<dbReference type="InterPro" id="IPR017871">
    <property type="entry name" value="ABC_transporter-like_CS"/>
</dbReference>
<feature type="transmembrane region" description="Helical" evidence="11">
    <location>
        <begin position="95"/>
        <end position="118"/>
    </location>
</feature>
<feature type="domain" description="ABC transporter" evidence="12">
    <location>
        <begin position="1003"/>
        <end position="1192"/>
    </location>
</feature>
<protein>
    <submittedName>
        <fullName evidence="14">Uncharacterized protein</fullName>
    </submittedName>
</protein>
<feature type="transmembrane region" description="Helical" evidence="11">
    <location>
        <begin position="279"/>
        <end position="300"/>
    </location>
</feature>
<dbReference type="InterPro" id="IPR003593">
    <property type="entry name" value="AAA+_ATPase"/>
</dbReference>
<keyword evidence="15" id="KW-1185">Reference proteome</keyword>
<feature type="transmembrane region" description="Helical" evidence="11">
    <location>
        <begin position="175"/>
        <end position="193"/>
    </location>
</feature>
<keyword evidence="6" id="KW-0067">ATP-binding</keyword>
<dbReference type="SUPFAM" id="SSF52540">
    <property type="entry name" value="P-loop containing nucleoside triphosphate hydrolases"/>
    <property type="match status" value="2"/>
</dbReference>
<dbReference type="GO" id="GO:0016887">
    <property type="term" value="F:ATP hydrolysis activity"/>
    <property type="evidence" value="ECO:0007669"/>
    <property type="project" value="InterPro"/>
</dbReference>
<feature type="domain" description="ABC transporter" evidence="12">
    <location>
        <begin position="373"/>
        <end position="609"/>
    </location>
</feature>
<dbReference type="GO" id="GO:0016020">
    <property type="term" value="C:membrane"/>
    <property type="evidence" value="ECO:0007669"/>
    <property type="project" value="InterPro"/>
</dbReference>
<feature type="domain" description="ABC transmembrane type-1" evidence="13">
    <location>
        <begin position="681"/>
        <end position="968"/>
    </location>
</feature>
<keyword evidence="9" id="KW-0325">Glycoprotein</keyword>